<name>A0ABS3W2J1_MICEH</name>
<accession>A0ABS3W2J1</accession>
<dbReference type="SUPFAM" id="SSF47413">
    <property type="entry name" value="lambda repressor-like DNA-binding domains"/>
    <property type="match status" value="1"/>
</dbReference>
<organism evidence="2 3">
    <name type="scientific">Micromonospora echinofusca</name>
    <dbReference type="NCBI Taxonomy" id="47858"/>
    <lineage>
        <taxon>Bacteria</taxon>
        <taxon>Bacillati</taxon>
        <taxon>Actinomycetota</taxon>
        <taxon>Actinomycetes</taxon>
        <taxon>Micromonosporales</taxon>
        <taxon>Micromonosporaceae</taxon>
        <taxon>Micromonospora</taxon>
    </lineage>
</organism>
<dbReference type="InterPro" id="IPR010982">
    <property type="entry name" value="Lambda_DNA-bd_dom_sf"/>
</dbReference>
<dbReference type="RefSeq" id="WP_208817965.1">
    <property type="nucleotide sequence ID" value="NZ_WVUH01000695.1"/>
</dbReference>
<keyword evidence="3" id="KW-1185">Reference proteome</keyword>
<dbReference type="Proteomes" id="UP000823521">
    <property type="component" value="Unassembled WGS sequence"/>
</dbReference>
<evidence type="ECO:0000313" key="3">
    <source>
        <dbReference type="Proteomes" id="UP000823521"/>
    </source>
</evidence>
<evidence type="ECO:0000259" key="1">
    <source>
        <dbReference type="PROSITE" id="PS50943"/>
    </source>
</evidence>
<dbReference type="InterPro" id="IPR001387">
    <property type="entry name" value="Cro/C1-type_HTH"/>
</dbReference>
<feature type="non-terminal residue" evidence="2">
    <location>
        <position position="281"/>
    </location>
</feature>
<protein>
    <submittedName>
        <fullName evidence="2">Helix-turn-helix domain-containing protein</fullName>
    </submittedName>
</protein>
<feature type="domain" description="HTH cro/C1-type" evidence="1">
    <location>
        <begin position="10"/>
        <end position="63"/>
    </location>
</feature>
<reference evidence="2 3" key="1">
    <citation type="submission" date="2019-12" db="EMBL/GenBank/DDBJ databases">
        <title>Whole genome sequencing of endophytic Actinobacterium Micromonospora sp. MPMI6T.</title>
        <authorList>
            <person name="Evv R."/>
            <person name="Podile A.R."/>
        </authorList>
    </citation>
    <scope>NUCLEOTIDE SEQUENCE [LARGE SCALE GENOMIC DNA]</scope>
    <source>
        <strain evidence="2 3">MPMI6</strain>
    </source>
</reference>
<comment type="caution">
    <text evidence="2">The sequence shown here is derived from an EMBL/GenBank/DDBJ whole genome shotgun (WGS) entry which is preliminary data.</text>
</comment>
<proteinExistence type="predicted"/>
<sequence>MPGPELGARIQRLRAARGMTQRALAEPRYTAAYVSAVESGRRVPSGDAIAHFADRLGVAPVELVTGRSPAEAVRLQLRLVEADCLGVADPAGATAGYREVVEAATVLDDAVLVARARLGLADLALGRGDTASAAVEVERAEVLLASAPPHVRAEAVVPRAEVLSRGGDPRYATCVVAETRDGLLREGYPDPAVLLTLHAGLAVLHTELDDGQAAAEAAEAALALAVLADPARVVTLHRTVAATLLAGGQIAAAATAAEQARQAARQVVLGVRLASCHRARG</sequence>
<dbReference type="Gene3D" id="1.10.260.40">
    <property type="entry name" value="lambda repressor-like DNA-binding domains"/>
    <property type="match status" value="1"/>
</dbReference>
<dbReference type="SMART" id="SM00530">
    <property type="entry name" value="HTH_XRE"/>
    <property type="match status" value="1"/>
</dbReference>
<gene>
    <name evidence="2" type="ORF">GSF22_33865</name>
</gene>
<dbReference type="EMBL" id="WVUH01000695">
    <property type="protein sequence ID" value="MBO4210941.1"/>
    <property type="molecule type" value="Genomic_DNA"/>
</dbReference>
<dbReference type="CDD" id="cd00093">
    <property type="entry name" value="HTH_XRE"/>
    <property type="match status" value="1"/>
</dbReference>
<evidence type="ECO:0000313" key="2">
    <source>
        <dbReference type="EMBL" id="MBO4210941.1"/>
    </source>
</evidence>
<dbReference type="PROSITE" id="PS50943">
    <property type="entry name" value="HTH_CROC1"/>
    <property type="match status" value="1"/>
</dbReference>
<dbReference type="Pfam" id="PF13560">
    <property type="entry name" value="HTH_31"/>
    <property type="match status" value="1"/>
</dbReference>